<name>W5M292_LEPOC</name>
<dbReference type="GO" id="GO:0036503">
    <property type="term" value="P:ERAD pathway"/>
    <property type="evidence" value="ECO:0000318"/>
    <property type="project" value="GO_Central"/>
</dbReference>
<reference evidence="3" key="3">
    <citation type="submission" date="2025-09" db="UniProtKB">
        <authorList>
            <consortium name="Ensembl"/>
        </authorList>
    </citation>
    <scope>IDENTIFICATION</scope>
</reference>
<accession>W5M292</accession>
<reference evidence="4" key="1">
    <citation type="submission" date="2011-12" db="EMBL/GenBank/DDBJ databases">
        <title>The Draft Genome of Lepisosteus oculatus.</title>
        <authorList>
            <consortium name="The Broad Institute Genome Assembly &amp; Analysis Group"/>
            <consortium name="Computational R&amp;D Group"/>
            <consortium name="and Sequencing Platform"/>
            <person name="Di Palma F."/>
            <person name="Alfoldi J."/>
            <person name="Johnson J."/>
            <person name="Berlin A."/>
            <person name="Gnerre S."/>
            <person name="Jaffe D."/>
            <person name="MacCallum I."/>
            <person name="Young S."/>
            <person name="Walker B.J."/>
            <person name="Lander E.S."/>
            <person name="Lindblad-Toh K."/>
        </authorList>
    </citation>
    <scope>NUCLEOTIDE SEQUENCE [LARGE SCALE GENOMIC DNA]</scope>
</reference>
<dbReference type="PROSITE" id="PS50033">
    <property type="entry name" value="UBX"/>
    <property type="match status" value="1"/>
</dbReference>
<proteinExistence type="predicted"/>
<evidence type="ECO:0000313" key="4">
    <source>
        <dbReference type="Proteomes" id="UP000018468"/>
    </source>
</evidence>
<dbReference type="HOGENOM" id="CLU_079919_0_0_1"/>
<feature type="compositionally biased region" description="Polar residues" evidence="1">
    <location>
        <begin position="19"/>
        <end position="31"/>
    </location>
</feature>
<evidence type="ECO:0000256" key="1">
    <source>
        <dbReference type="SAM" id="MobiDB-lite"/>
    </source>
</evidence>
<dbReference type="STRING" id="7918.ENSLOCP00000002500"/>
<dbReference type="CDD" id="cd17076">
    <property type="entry name" value="UBX_UBXN10"/>
    <property type="match status" value="1"/>
</dbReference>
<dbReference type="Gene3D" id="3.10.20.90">
    <property type="entry name" value="Phosphatidylinositol 3-kinase Catalytic Subunit, Chain A, domain 1"/>
    <property type="match status" value="1"/>
</dbReference>
<dbReference type="eggNOG" id="ENOG502S4IN">
    <property type="taxonomic scope" value="Eukaryota"/>
</dbReference>
<dbReference type="InParanoid" id="W5M292"/>
<feature type="compositionally biased region" description="Polar residues" evidence="1">
    <location>
        <begin position="47"/>
        <end position="56"/>
    </location>
</feature>
<dbReference type="SUPFAM" id="SSF54236">
    <property type="entry name" value="Ubiquitin-like"/>
    <property type="match status" value="1"/>
</dbReference>
<feature type="domain" description="UBX" evidence="2">
    <location>
        <begin position="129"/>
        <end position="199"/>
    </location>
</feature>
<feature type="region of interest" description="Disordered" evidence="1">
    <location>
        <begin position="1"/>
        <end position="60"/>
    </location>
</feature>
<dbReference type="GeneTree" id="ENSGT00390000012939"/>
<organism evidence="3 4">
    <name type="scientific">Lepisosteus oculatus</name>
    <name type="common">Spotted gar</name>
    <dbReference type="NCBI Taxonomy" id="7918"/>
    <lineage>
        <taxon>Eukaryota</taxon>
        <taxon>Metazoa</taxon>
        <taxon>Chordata</taxon>
        <taxon>Craniata</taxon>
        <taxon>Vertebrata</taxon>
        <taxon>Euteleostomi</taxon>
        <taxon>Actinopterygii</taxon>
        <taxon>Neopterygii</taxon>
        <taxon>Holostei</taxon>
        <taxon>Semionotiformes</taxon>
        <taxon>Lepisosteidae</taxon>
        <taxon>Lepisosteus</taxon>
    </lineage>
</organism>
<dbReference type="GO" id="GO:0005783">
    <property type="term" value="C:endoplasmic reticulum"/>
    <property type="evidence" value="ECO:0000318"/>
    <property type="project" value="GO_Central"/>
</dbReference>
<dbReference type="Ensembl" id="ENSLOCT00000002506.1">
    <property type="protein sequence ID" value="ENSLOCP00000002500.1"/>
    <property type="gene ID" value="ENSLOCG00000002149.1"/>
</dbReference>
<dbReference type="InterPro" id="IPR029071">
    <property type="entry name" value="Ubiquitin-like_domsf"/>
</dbReference>
<dbReference type="FunCoup" id="W5M292">
    <property type="interactions" value="630"/>
</dbReference>
<keyword evidence="4" id="KW-1185">Reference proteome</keyword>
<dbReference type="GO" id="GO:0061371">
    <property type="term" value="P:determination of heart left/right asymmetry"/>
    <property type="evidence" value="ECO:0007669"/>
    <property type="project" value="Ensembl"/>
</dbReference>
<dbReference type="GO" id="GO:0043130">
    <property type="term" value="F:ubiquitin binding"/>
    <property type="evidence" value="ECO:0000318"/>
    <property type="project" value="GO_Central"/>
</dbReference>
<dbReference type="AlphaFoldDB" id="W5M292"/>
<dbReference type="EMBL" id="AHAT01034599">
    <property type="status" value="NOT_ANNOTATED_CDS"/>
    <property type="molecule type" value="Genomic_DNA"/>
</dbReference>
<dbReference type="Pfam" id="PF00789">
    <property type="entry name" value="UBX"/>
    <property type="match status" value="1"/>
</dbReference>
<dbReference type="OMA" id="ADSFIWQ"/>
<dbReference type="Proteomes" id="UP000018468">
    <property type="component" value="Linkage group LG25"/>
</dbReference>
<sequence length="204" mass="22490">MHVTRPKSAKGRSRPALHCTQSVHTVSQHGSPLTPRPPSNTRERAGSSLSSATQARRGSLVKTEEIPELLQVLPAQPTSSLNRYRVLPSIEKKEEESGDMATQSLVDKTTRLSMSDDLIIKAKEQNLLLAVRSPSGERFQHLFRPSDTLQTVIATAEAEHGTSYEGGIIETMEVPRRSFHNLSLTLEQSGIRNRTVLCVSQKAD</sequence>
<reference evidence="3" key="2">
    <citation type="submission" date="2025-08" db="UniProtKB">
        <authorList>
            <consortium name="Ensembl"/>
        </authorList>
    </citation>
    <scope>IDENTIFICATION</scope>
</reference>
<protein>
    <submittedName>
        <fullName evidence="3">UBX domain protein 10</fullName>
    </submittedName>
</protein>
<dbReference type="Bgee" id="ENSLOCG00000002149">
    <property type="expression patterns" value="Expressed in testis and 10 other cell types or tissues"/>
</dbReference>
<dbReference type="InterPro" id="IPR001012">
    <property type="entry name" value="UBX_dom"/>
</dbReference>
<evidence type="ECO:0000259" key="2">
    <source>
        <dbReference type="PROSITE" id="PS50033"/>
    </source>
</evidence>
<feature type="compositionally biased region" description="Basic residues" evidence="1">
    <location>
        <begin position="1"/>
        <end position="15"/>
    </location>
</feature>
<evidence type="ECO:0000313" key="3">
    <source>
        <dbReference type="Ensembl" id="ENSLOCP00000002500.1"/>
    </source>
</evidence>